<dbReference type="SUPFAM" id="SSF82607">
    <property type="entry name" value="YbaB-like"/>
    <property type="match status" value="1"/>
</dbReference>
<dbReference type="EMBL" id="FNQB01000001">
    <property type="protein sequence ID" value="SDY74792.1"/>
    <property type="molecule type" value="Genomic_DNA"/>
</dbReference>
<evidence type="ECO:0000313" key="1">
    <source>
        <dbReference type="EMBL" id="SDY74792.1"/>
    </source>
</evidence>
<dbReference type="AlphaFoldDB" id="A0A1H3MDI9"/>
<dbReference type="Gene3D" id="3.30.1310.10">
    <property type="entry name" value="Nucleoid-associated protein YbaB-like domain"/>
    <property type="match status" value="1"/>
</dbReference>
<dbReference type="RefSeq" id="WP_090788391.1">
    <property type="nucleotide sequence ID" value="NZ_BOND01000017.1"/>
</dbReference>
<dbReference type="OrthoDB" id="3625992at2"/>
<dbReference type="InterPro" id="IPR036894">
    <property type="entry name" value="YbaB-like_sf"/>
</dbReference>
<dbReference type="Pfam" id="PF02575">
    <property type="entry name" value="YbaB_DNA_bd"/>
    <property type="match status" value="1"/>
</dbReference>
<reference evidence="2" key="1">
    <citation type="submission" date="2016-10" db="EMBL/GenBank/DDBJ databases">
        <authorList>
            <person name="Varghese N."/>
            <person name="Submissions S."/>
        </authorList>
    </citation>
    <scope>NUCLEOTIDE SEQUENCE [LARGE SCALE GENOMIC DNA]</scope>
    <source>
        <strain evidence="2">DSM 44718</strain>
    </source>
</reference>
<organism evidence="1 2">
    <name type="scientific">Asanoa ishikariensis</name>
    <dbReference type="NCBI Taxonomy" id="137265"/>
    <lineage>
        <taxon>Bacteria</taxon>
        <taxon>Bacillati</taxon>
        <taxon>Actinomycetota</taxon>
        <taxon>Actinomycetes</taxon>
        <taxon>Micromonosporales</taxon>
        <taxon>Micromonosporaceae</taxon>
        <taxon>Asanoa</taxon>
    </lineage>
</organism>
<name>A0A1H3MDI9_9ACTN</name>
<accession>A0A1H3MDI9</accession>
<keyword evidence="2" id="KW-1185">Reference proteome</keyword>
<dbReference type="STRING" id="137265.SAMN05421684_1342"/>
<keyword evidence="1" id="KW-0238">DNA-binding</keyword>
<dbReference type="Proteomes" id="UP000199632">
    <property type="component" value="Unassembled WGS sequence"/>
</dbReference>
<gene>
    <name evidence="1" type="ORF">SAMN05421684_1342</name>
</gene>
<sequence>MAQRADRAVNEALRGRADEVLGQYERLRAGMAELRERLSAFSSTAQSPDGLVIATVDARGQLVRLVLDPGAYRAHRPDQLAALTTATVRDAASSAARAVQDLVAGYLPPGSGVADYVRSGQFDALLRRHG</sequence>
<dbReference type="GO" id="GO:0003677">
    <property type="term" value="F:DNA binding"/>
    <property type="evidence" value="ECO:0007669"/>
    <property type="project" value="UniProtKB-KW"/>
</dbReference>
<evidence type="ECO:0000313" key="2">
    <source>
        <dbReference type="Proteomes" id="UP000199632"/>
    </source>
</evidence>
<proteinExistence type="predicted"/>
<protein>
    <submittedName>
        <fullName evidence="1">Conserved DNA-binding protein YbaB</fullName>
    </submittedName>
</protein>
<dbReference type="InterPro" id="IPR004401">
    <property type="entry name" value="YbaB/EbfC"/>
</dbReference>